<accession>A0A653C2B3</accession>
<dbReference type="EMBL" id="CAACVG010006804">
    <property type="protein sequence ID" value="VEN41862.1"/>
    <property type="molecule type" value="Genomic_DNA"/>
</dbReference>
<evidence type="ECO:0000313" key="2">
    <source>
        <dbReference type="EMBL" id="VEN41862.1"/>
    </source>
</evidence>
<feature type="compositionally biased region" description="Basic residues" evidence="1">
    <location>
        <begin position="221"/>
        <end position="232"/>
    </location>
</feature>
<evidence type="ECO:0000256" key="1">
    <source>
        <dbReference type="SAM" id="MobiDB-lite"/>
    </source>
</evidence>
<name>A0A653C2B3_CALMS</name>
<proteinExistence type="predicted"/>
<protein>
    <submittedName>
        <fullName evidence="2">Uncharacterized protein</fullName>
    </submittedName>
</protein>
<dbReference type="Proteomes" id="UP000410492">
    <property type="component" value="Unassembled WGS sequence"/>
</dbReference>
<reference evidence="2 3" key="1">
    <citation type="submission" date="2019-01" db="EMBL/GenBank/DDBJ databases">
        <authorList>
            <person name="Sayadi A."/>
        </authorList>
    </citation>
    <scope>NUCLEOTIDE SEQUENCE [LARGE SCALE GENOMIC DNA]</scope>
</reference>
<feature type="compositionally biased region" description="Acidic residues" evidence="1">
    <location>
        <begin position="206"/>
        <end position="216"/>
    </location>
</feature>
<dbReference type="OrthoDB" id="8188991at2759"/>
<dbReference type="AlphaFoldDB" id="A0A653C2B3"/>
<evidence type="ECO:0000313" key="3">
    <source>
        <dbReference type="Proteomes" id="UP000410492"/>
    </source>
</evidence>
<feature type="region of interest" description="Disordered" evidence="1">
    <location>
        <begin position="195"/>
        <end position="250"/>
    </location>
</feature>
<keyword evidence="3" id="KW-1185">Reference proteome</keyword>
<organism evidence="2 3">
    <name type="scientific">Callosobruchus maculatus</name>
    <name type="common">Southern cowpea weevil</name>
    <name type="synonym">Pulse bruchid</name>
    <dbReference type="NCBI Taxonomy" id="64391"/>
    <lineage>
        <taxon>Eukaryota</taxon>
        <taxon>Metazoa</taxon>
        <taxon>Ecdysozoa</taxon>
        <taxon>Arthropoda</taxon>
        <taxon>Hexapoda</taxon>
        <taxon>Insecta</taxon>
        <taxon>Pterygota</taxon>
        <taxon>Neoptera</taxon>
        <taxon>Endopterygota</taxon>
        <taxon>Coleoptera</taxon>
        <taxon>Polyphaga</taxon>
        <taxon>Cucujiformia</taxon>
        <taxon>Chrysomeloidea</taxon>
        <taxon>Chrysomelidae</taxon>
        <taxon>Bruchinae</taxon>
        <taxon>Bruchini</taxon>
        <taxon>Callosobruchus</taxon>
    </lineage>
</organism>
<dbReference type="Gene3D" id="1.20.120.1250">
    <property type="entry name" value="Sulfhydryl oxidase R596, ORFan domain"/>
    <property type="match status" value="1"/>
</dbReference>
<sequence length="250" mass="28641">MSETKPDTVPGLGFKDKEKALETLKNLEGRDPDYQKLAVKGLIGRAKRTLTLTKDKEKLQNINDAMAVFDDFLKNYELKNMSKENRSYLPIAHIDALLPLKEKFKIASKEIDSFLEAYRTKAKGDYKSLRTVSSGDDKPTWDIVRNKELKKLLKAMEEDSPDLWKDDLPTKEHMELILWAYSPDASKIKKNVSVYESKLGTGKKDEDEDEDMEEEKEEKKKPKKEKSSKRKSSSSDGSEDEGSPKKKSKE</sequence>
<gene>
    <name evidence="2" type="ORF">CALMAC_LOCUS5542</name>
</gene>